<dbReference type="EMBL" id="CP003362">
    <property type="protein sequence ID" value="AGB49268.1"/>
    <property type="molecule type" value="Genomic_DNA"/>
</dbReference>
<dbReference type="InterPro" id="IPR013561">
    <property type="entry name" value="FilR1_middle_dom"/>
</dbReference>
<sequence length="261" mass="30607">MKTSLIDTMLNSEKRKNLLLLLMEGEKGRDEIKTSLNVTSTAIIPQIKKLKECGLVIQEEDRYRLSNMGEVLVENMLPYLNIVEVFEENTEYWLTHDLTGIPWPLLKRLGELGNYLIIEPDLNYLFEFPREFKENILKSNYVKVFTAYFHPEYPAIYSKLAEQDVNVSLVLTPSVLARFQKDYAEQMEKLEIADNTEILITNDICGLATIVTTDRFLFLCFFNKSGHYDHRIIMSFDPKALQWSQELFLQYRENAERVKRD</sequence>
<gene>
    <name evidence="3" type="ordered locus">Metho_1030</name>
</gene>
<dbReference type="Gene3D" id="1.10.10.10">
    <property type="entry name" value="Winged helix-like DNA-binding domain superfamily/Winged helix DNA-binding domain"/>
    <property type="match status" value="1"/>
</dbReference>
<dbReference type="PIRSF" id="PIRSF006692">
    <property type="entry name" value="TF_HTH_AF0396_prd"/>
    <property type="match status" value="1"/>
</dbReference>
<dbReference type="InterPro" id="IPR057527">
    <property type="entry name" value="HVO_A0261-like_N"/>
</dbReference>
<dbReference type="Proteomes" id="UP000010866">
    <property type="component" value="Chromosome"/>
</dbReference>
<dbReference type="CDD" id="cd00090">
    <property type="entry name" value="HTH_ARSR"/>
    <property type="match status" value="1"/>
</dbReference>
<evidence type="ECO:0000259" key="2">
    <source>
        <dbReference type="Pfam" id="PF25213"/>
    </source>
</evidence>
<reference evidence="4" key="1">
    <citation type="submission" date="2012-02" db="EMBL/GenBank/DDBJ databases">
        <title>Complete sequence of chromosome of Methanomethylovorans hollandica DSM 15978.</title>
        <authorList>
            <person name="Lucas S."/>
            <person name="Copeland A."/>
            <person name="Lapidus A."/>
            <person name="Glavina del Rio T."/>
            <person name="Dalin E."/>
            <person name="Tice H."/>
            <person name="Bruce D."/>
            <person name="Goodwin L."/>
            <person name="Pitluck S."/>
            <person name="Peters L."/>
            <person name="Mikhailova N."/>
            <person name="Held B."/>
            <person name="Kyrpides N."/>
            <person name="Mavromatis K."/>
            <person name="Ivanova N."/>
            <person name="Brettin T."/>
            <person name="Detter J.C."/>
            <person name="Han C."/>
            <person name="Larimer F."/>
            <person name="Land M."/>
            <person name="Hauser L."/>
            <person name="Markowitz V."/>
            <person name="Cheng J.-F."/>
            <person name="Hugenholtz P."/>
            <person name="Woyke T."/>
            <person name="Wu D."/>
            <person name="Spring S."/>
            <person name="Schroeder M."/>
            <person name="Brambilla E."/>
            <person name="Klenk H.-P."/>
            <person name="Eisen J.A."/>
        </authorList>
    </citation>
    <scope>NUCLEOTIDE SEQUENCE [LARGE SCALE GENOMIC DNA]</scope>
    <source>
        <strain evidence="4">DSM 15978 / NBRC 107637 / DMS1</strain>
    </source>
</reference>
<dbReference type="OrthoDB" id="11410at2157"/>
<proteinExistence type="predicted"/>
<evidence type="ECO:0000259" key="1">
    <source>
        <dbReference type="Pfam" id="PF08350"/>
    </source>
</evidence>
<dbReference type="InterPro" id="IPR036388">
    <property type="entry name" value="WH-like_DNA-bd_sf"/>
</dbReference>
<dbReference type="SUPFAM" id="SSF46785">
    <property type="entry name" value="Winged helix' DNA-binding domain"/>
    <property type="match status" value="1"/>
</dbReference>
<evidence type="ECO:0000313" key="4">
    <source>
        <dbReference type="Proteomes" id="UP000010866"/>
    </source>
</evidence>
<dbReference type="HOGENOM" id="CLU_062767_1_1_2"/>
<organism evidence="3 4">
    <name type="scientific">Methanomethylovorans hollandica (strain DSM 15978 / NBRC 107637 / DMS1)</name>
    <dbReference type="NCBI Taxonomy" id="867904"/>
    <lineage>
        <taxon>Archaea</taxon>
        <taxon>Methanobacteriati</taxon>
        <taxon>Methanobacteriota</taxon>
        <taxon>Stenosarchaea group</taxon>
        <taxon>Methanomicrobia</taxon>
        <taxon>Methanosarcinales</taxon>
        <taxon>Methanosarcinaceae</taxon>
        <taxon>Methanomethylovorans</taxon>
    </lineage>
</organism>
<dbReference type="InterPro" id="IPR036390">
    <property type="entry name" value="WH_DNA-bd_sf"/>
</dbReference>
<dbReference type="RefSeq" id="WP_015324434.1">
    <property type="nucleotide sequence ID" value="NC_019977.1"/>
</dbReference>
<feature type="domain" description="Methanogenesis regulatory protein FilR1 middle" evidence="1">
    <location>
        <begin position="126"/>
        <end position="254"/>
    </location>
</feature>
<feature type="domain" description="HVO-A0261-like N-terminal" evidence="2">
    <location>
        <begin position="6"/>
        <end position="85"/>
    </location>
</feature>
<dbReference type="Pfam" id="PF08350">
    <property type="entry name" value="FilR1_middle"/>
    <property type="match status" value="1"/>
</dbReference>
<dbReference type="GeneID" id="14406839"/>
<dbReference type="AlphaFoldDB" id="L0KYW3"/>
<keyword evidence="4" id="KW-1185">Reference proteome</keyword>
<accession>L0KYW3</accession>
<protein>
    <submittedName>
        <fullName evidence="3">Putative transcriptional regulator</fullName>
    </submittedName>
</protein>
<dbReference type="KEGG" id="mhz:Metho_1030"/>
<name>L0KYW3_METHD</name>
<dbReference type="InterPro" id="IPR011991">
    <property type="entry name" value="ArsR-like_HTH"/>
</dbReference>
<dbReference type="Pfam" id="PF25213">
    <property type="entry name" value="HVO_A0261_N"/>
    <property type="match status" value="1"/>
</dbReference>
<dbReference type="InterPro" id="IPR016490">
    <property type="entry name" value="Tscrpt_reg_HTH_AF0396-typ3"/>
</dbReference>
<dbReference type="STRING" id="867904.Metho_1030"/>
<evidence type="ECO:0000313" key="3">
    <source>
        <dbReference type="EMBL" id="AGB49268.1"/>
    </source>
</evidence>